<evidence type="ECO:0000313" key="2">
    <source>
        <dbReference type="EMBL" id="RPA76884.1"/>
    </source>
</evidence>
<accession>A0A3N4I4V1</accession>
<evidence type="ECO:0000256" key="1">
    <source>
        <dbReference type="SAM" id="SignalP"/>
    </source>
</evidence>
<protein>
    <recommendedName>
        <fullName evidence="4">Extracellular membrane protein CFEM domain-containing protein</fullName>
    </recommendedName>
</protein>
<reference evidence="2 3" key="1">
    <citation type="journal article" date="2018" name="Nat. Ecol. Evol.">
        <title>Pezizomycetes genomes reveal the molecular basis of ectomycorrhizal truffle lifestyle.</title>
        <authorList>
            <person name="Murat C."/>
            <person name="Payen T."/>
            <person name="Noel B."/>
            <person name="Kuo A."/>
            <person name="Morin E."/>
            <person name="Chen J."/>
            <person name="Kohler A."/>
            <person name="Krizsan K."/>
            <person name="Balestrini R."/>
            <person name="Da Silva C."/>
            <person name="Montanini B."/>
            <person name="Hainaut M."/>
            <person name="Levati E."/>
            <person name="Barry K.W."/>
            <person name="Belfiori B."/>
            <person name="Cichocki N."/>
            <person name="Clum A."/>
            <person name="Dockter R.B."/>
            <person name="Fauchery L."/>
            <person name="Guy J."/>
            <person name="Iotti M."/>
            <person name="Le Tacon F."/>
            <person name="Lindquist E.A."/>
            <person name="Lipzen A."/>
            <person name="Malagnac F."/>
            <person name="Mello A."/>
            <person name="Molinier V."/>
            <person name="Miyauchi S."/>
            <person name="Poulain J."/>
            <person name="Riccioni C."/>
            <person name="Rubini A."/>
            <person name="Sitrit Y."/>
            <person name="Splivallo R."/>
            <person name="Traeger S."/>
            <person name="Wang M."/>
            <person name="Zifcakova L."/>
            <person name="Wipf D."/>
            <person name="Zambonelli A."/>
            <person name="Paolocci F."/>
            <person name="Nowrousian M."/>
            <person name="Ottonello S."/>
            <person name="Baldrian P."/>
            <person name="Spatafora J.W."/>
            <person name="Henrissat B."/>
            <person name="Nagy L.G."/>
            <person name="Aury J.M."/>
            <person name="Wincker P."/>
            <person name="Grigoriev I.V."/>
            <person name="Bonfante P."/>
            <person name="Martin F.M."/>
        </authorList>
    </citation>
    <scope>NUCLEOTIDE SEQUENCE [LARGE SCALE GENOMIC DNA]</scope>
    <source>
        <strain evidence="2 3">RN42</strain>
    </source>
</reference>
<dbReference type="Proteomes" id="UP000275078">
    <property type="component" value="Unassembled WGS sequence"/>
</dbReference>
<evidence type="ECO:0000313" key="3">
    <source>
        <dbReference type="Proteomes" id="UP000275078"/>
    </source>
</evidence>
<sequence length="196" mass="21601">MRLPQSIPFLALALPLLASAGAASNVTAIPKITKLTDLDSLITTFPVCDRKCTKQHYLDIFNSKTLRPKCATITGQKNENIDWRCLCYPENTDTTAGNKTIQDSYKKMSECDAVEYAKPECKGEHVDSGDYLDIWDEHNGNFAEYCMQRFGVNGTLEDREKLEEAAKSSAPAIAESAGPFASLVVVFFVTAFSSLL</sequence>
<proteinExistence type="predicted"/>
<dbReference type="EMBL" id="ML119735">
    <property type="protein sequence ID" value="RPA76884.1"/>
    <property type="molecule type" value="Genomic_DNA"/>
</dbReference>
<feature type="signal peptide" evidence="1">
    <location>
        <begin position="1"/>
        <end position="23"/>
    </location>
</feature>
<dbReference type="AlphaFoldDB" id="A0A3N4I4V1"/>
<gene>
    <name evidence="2" type="ORF">BJ508DRAFT_310634</name>
</gene>
<feature type="chain" id="PRO_5018155195" description="Extracellular membrane protein CFEM domain-containing protein" evidence="1">
    <location>
        <begin position="24"/>
        <end position="196"/>
    </location>
</feature>
<organism evidence="2 3">
    <name type="scientific">Ascobolus immersus RN42</name>
    <dbReference type="NCBI Taxonomy" id="1160509"/>
    <lineage>
        <taxon>Eukaryota</taxon>
        <taxon>Fungi</taxon>
        <taxon>Dikarya</taxon>
        <taxon>Ascomycota</taxon>
        <taxon>Pezizomycotina</taxon>
        <taxon>Pezizomycetes</taxon>
        <taxon>Pezizales</taxon>
        <taxon>Ascobolaceae</taxon>
        <taxon>Ascobolus</taxon>
    </lineage>
</organism>
<keyword evidence="3" id="KW-1185">Reference proteome</keyword>
<evidence type="ECO:0008006" key="4">
    <source>
        <dbReference type="Google" id="ProtNLM"/>
    </source>
</evidence>
<name>A0A3N4I4V1_ASCIM</name>
<keyword evidence="1" id="KW-0732">Signal</keyword>